<dbReference type="InterPro" id="IPR011102">
    <property type="entry name" value="Sig_transdc_His_kinase_HWE"/>
</dbReference>
<dbReference type="PANTHER" id="PTHR41523">
    <property type="entry name" value="TWO-COMPONENT SYSTEM SENSOR PROTEIN"/>
    <property type="match status" value="1"/>
</dbReference>
<keyword evidence="7" id="KW-0288">FMN</keyword>
<name>A0ABY4S4I9_AQUTE</name>
<keyword evidence="3" id="KW-0600">Photoreceptor protein</keyword>
<evidence type="ECO:0000256" key="4">
    <source>
        <dbReference type="ARBA" id="ARBA00022553"/>
    </source>
</evidence>
<evidence type="ECO:0000256" key="12">
    <source>
        <dbReference type="ARBA" id="ARBA00022840"/>
    </source>
</evidence>
<keyword evidence="12" id="KW-0067">ATP-binding</keyword>
<dbReference type="Proteomes" id="UP001056201">
    <property type="component" value="Chromosome 1"/>
</dbReference>
<dbReference type="InterPro" id="IPR001610">
    <property type="entry name" value="PAC"/>
</dbReference>
<dbReference type="InterPro" id="IPR013655">
    <property type="entry name" value="PAS_fold_3"/>
</dbReference>
<dbReference type="EMBL" id="CP097635">
    <property type="protein sequence ID" value="URI07903.1"/>
    <property type="molecule type" value="Genomic_DNA"/>
</dbReference>
<evidence type="ECO:0000256" key="1">
    <source>
        <dbReference type="ARBA" id="ARBA00000085"/>
    </source>
</evidence>
<keyword evidence="13" id="KW-0157">Chromophore</keyword>
<dbReference type="PROSITE" id="PS50113">
    <property type="entry name" value="PAC"/>
    <property type="match status" value="1"/>
</dbReference>
<keyword evidence="18" id="KW-1185">Reference proteome</keyword>
<protein>
    <recommendedName>
        <fullName evidence="2">histidine kinase</fullName>
        <ecNumber evidence="2">2.7.13.3</ecNumber>
    </recommendedName>
</protein>
<dbReference type="EC" id="2.7.13.3" evidence="2"/>
<dbReference type="Gene3D" id="3.30.565.10">
    <property type="entry name" value="Histidine kinase-like ATPase, C-terminal domain"/>
    <property type="match status" value="1"/>
</dbReference>
<evidence type="ECO:0000313" key="17">
    <source>
        <dbReference type="EMBL" id="URI07903.1"/>
    </source>
</evidence>
<dbReference type="InterPro" id="IPR000700">
    <property type="entry name" value="PAS-assoc_C"/>
</dbReference>
<keyword evidence="8" id="KW-0808">Transferase</keyword>
<dbReference type="Pfam" id="PF08447">
    <property type="entry name" value="PAS_3"/>
    <property type="match status" value="1"/>
</dbReference>
<dbReference type="InterPro" id="IPR035965">
    <property type="entry name" value="PAS-like_dom_sf"/>
</dbReference>
<comment type="catalytic activity">
    <reaction evidence="1">
        <text>ATP + protein L-histidine = ADP + protein N-phospho-L-histidine.</text>
        <dbReference type="EC" id="2.7.13.3"/>
    </reaction>
</comment>
<evidence type="ECO:0000256" key="5">
    <source>
        <dbReference type="ARBA" id="ARBA00022606"/>
    </source>
</evidence>
<reference evidence="17" key="1">
    <citation type="submission" date="2022-05" db="EMBL/GenBank/DDBJ databases">
        <title>An RpoN-dependent PEP-CTERM gene is involved in floc formation of an Aquincola tertiaricarbonis strain.</title>
        <authorList>
            <person name="Qiu D."/>
            <person name="Xia M."/>
        </authorList>
    </citation>
    <scope>NUCLEOTIDE SEQUENCE</scope>
    <source>
        <strain evidence="17">RN12</strain>
    </source>
</reference>
<evidence type="ECO:0000259" key="16">
    <source>
        <dbReference type="PROSITE" id="PS50113"/>
    </source>
</evidence>
<accession>A0ABY4S4I9</accession>
<dbReference type="InterPro" id="IPR000014">
    <property type="entry name" value="PAS"/>
</dbReference>
<evidence type="ECO:0000256" key="10">
    <source>
        <dbReference type="ARBA" id="ARBA00022741"/>
    </source>
</evidence>
<proteinExistence type="predicted"/>
<dbReference type="SUPFAM" id="SSF55874">
    <property type="entry name" value="ATPase domain of HSP90 chaperone/DNA topoisomerase II/histidine kinase"/>
    <property type="match status" value="1"/>
</dbReference>
<dbReference type="PANTHER" id="PTHR41523:SF8">
    <property type="entry name" value="ETHYLENE RESPONSE SENSOR PROTEIN"/>
    <property type="match status" value="1"/>
</dbReference>
<keyword evidence="14" id="KW-0843">Virulence</keyword>
<keyword evidence="5" id="KW-0716">Sensory transduction</keyword>
<gene>
    <name evidence="17" type="ORF">MW290_04780</name>
</gene>
<evidence type="ECO:0000256" key="11">
    <source>
        <dbReference type="ARBA" id="ARBA00022777"/>
    </source>
</evidence>
<evidence type="ECO:0000256" key="8">
    <source>
        <dbReference type="ARBA" id="ARBA00022679"/>
    </source>
</evidence>
<keyword evidence="9" id="KW-0677">Repeat</keyword>
<sequence length="302" mass="33801">MGALQGRPFTGQAECASHGIDWLEPVHPDDRARVMATWAEAIERGEFHAEYRIYHADEHRYRWFQTRATAARDEAGHIIEWLGTSTDVDEIRELHERQSILARELQHRTRNLLGVVRSIADRTGESSQDLNEFRAGFDDRLGALARVQGLLSRLGDTDRISFDELIQTEIKAMNGVSERVTLEGPAGIRLRSSTVQTLAMVLHELATNAVKYGALGQPQAKLSIRWWTTPPDLRGRPWLHIDWRESGVHMPHAGVAQQGTGQGRQLIEEALPYQLGGKSHFELGRDGVHCTLSIPVSATNIG</sequence>
<evidence type="ECO:0000256" key="6">
    <source>
        <dbReference type="ARBA" id="ARBA00022630"/>
    </source>
</evidence>
<organism evidence="17 18">
    <name type="scientific">Aquincola tertiaricarbonis</name>
    <dbReference type="NCBI Taxonomy" id="391953"/>
    <lineage>
        <taxon>Bacteria</taxon>
        <taxon>Pseudomonadati</taxon>
        <taxon>Pseudomonadota</taxon>
        <taxon>Betaproteobacteria</taxon>
        <taxon>Burkholderiales</taxon>
        <taxon>Sphaerotilaceae</taxon>
        <taxon>Aquincola</taxon>
    </lineage>
</organism>
<dbReference type="SMART" id="SM00911">
    <property type="entry name" value="HWE_HK"/>
    <property type="match status" value="1"/>
</dbReference>
<keyword evidence="6" id="KW-0285">Flavoprotein</keyword>
<evidence type="ECO:0000256" key="7">
    <source>
        <dbReference type="ARBA" id="ARBA00022643"/>
    </source>
</evidence>
<evidence type="ECO:0000313" key="18">
    <source>
        <dbReference type="Proteomes" id="UP001056201"/>
    </source>
</evidence>
<evidence type="ECO:0000256" key="9">
    <source>
        <dbReference type="ARBA" id="ARBA00022737"/>
    </source>
</evidence>
<keyword evidence="11" id="KW-0418">Kinase</keyword>
<evidence type="ECO:0000256" key="3">
    <source>
        <dbReference type="ARBA" id="ARBA00022543"/>
    </source>
</evidence>
<dbReference type="SMART" id="SM00086">
    <property type="entry name" value="PAC"/>
    <property type="match status" value="1"/>
</dbReference>
<dbReference type="RefSeq" id="WP_250196127.1">
    <property type="nucleotide sequence ID" value="NZ_CP097635.1"/>
</dbReference>
<dbReference type="Gene3D" id="3.30.450.20">
    <property type="entry name" value="PAS domain"/>
    <property type="match status" value="1"/>
</dbReference>
<evidence type="ECO:0000256" key="15">
    <source>
        <dbReference type="ARBA" id="ARBA00023170"/>
    </source>
</evidence>
<keyword evidence="4" id="KW-0597">Phosphoprotein</keyword>
<dbReference type="SUPFAM" id="SSF55785">
    <property type="entry name" value="PYP-like sensor domain (PAS domain)"/>
    <property type="match status" value="1"/>
</dbReference>
<evidence type="ECO:0000256" key="14">
    <source>
        <dbReference type="ARBA" id="ARBA00023026"/>
    </source>
</evidence>
<dbReference type="Pfam" id="PF07536">
    <property type="entry name" value="HWE_HK"/>
    <property type="match status" value="1"/>
</dbReference>
<evidence type="ECO:0000256" key="2">
    <source>
        <dbReference type="ARBA" id="ARBA00012438"/>
    </source>
</evidence>
<dbReference type="InterPro" id="IPR036890">
    <property type="entry name" value="HATPase_C_sf"/>
</dbReference>
<dbReference type="CDD" id="cd00130">
    <property type="entry name" value="PAS"/>
    <property type="match status" value="1"/>
</dbReference>
<keyword evidence="10" id="KW-0547">Nucleotide-binding</keyword>
<evidence type="ECO:0000256" key="13">
    <source>
        <dbReference type="ARBA" id="ARBA00022991"/>
    </source>
</evidence>
<keyword evidence="15" id="KW-0675">Receptor</keyword>
<feature type="domain" description="PAC" evidence="16">
    <location>
        <begin position="47"/>
        <end position="100"/>
    </location>
</feature>